<feature type="domain" description="Response regulatory" evidence="5">
    <location>
        <begin position="5"/>
        <end position="121"/>
    </location>
</feature>
<reference evidence="6 7" key="1">
    <citation type="submission" date="2018-01" db="EMBL/GenBank/DDBJ databases">
        <title>Genome sequence of a Cantenovulum-like bacteria.</title>
        <authorList>
            <person name="Tan W.R."/>
            <person name="Lau N.-S."/>
            <person name="Go F."/>
            <person name="Amirul A.-A.A."/>
        </authorList>
    </citation>
    <scope>NUCLEOTIDE SEQUENCE [LARGE SCALE GENOMIC DNA]</scope>
    <source>
        <strain evidence="6 7">CCB-QB4</strain>
    </source>
</reference>
<dbReference type="GO" id="GO:0000160">
    <property type="term" value="P:phosphorelay signal transduction system"/>
    <property type="evidence" value="ECO:0007669"/>
    <property type="project" value="InterPro"/>
</dbReference>
<dbReference type="SMART" id="SM00421">
    <property type="entry name" value="HTH_LUXR"/>
    <property type="match status" value="1"/>
</dbReference>
<dbReference type="KEGG" id="cate:C2869_06080"/>
<dbReference type="InterPro" id="IPR039420">
    <property type="entry name" value="WalR-like"/>
</dbReference>
<evidence type="ECO:0000256" key="2">
    <source>
        <dbReference type="ARBA" id="ARBA00023125"/>
    </source>
</evidence>
<evidence type="ECO:0000313" key="7">
    <source>
        <dbReference type="Proteomes" id="UP000244441"/>
    </source>
</evidence>
<protein>
    <recommendedName>
        <fullName evidence="8">Two component transcriptional regulator, LuxR family</fullName>
    </recommendedName>
</protein>
<dbReference type="PROSITE" id="PS50043">
    <property type="entry name" value="HTH_LUXR_2"/>
    <property type="match status" value="1"/>
</dbReference>
<dbReference type="Gene3D" id="3.40.50.2300">
    <property type="match status" value="1"/>
</dbReference>
<dbReference type="CDD" id="cd06170">
    <property type="entry name" value="LuxR_C_like"/>
    <property type="match status" value="1"/>
</dbReference>
<sequence>MDEISIAILDDHEIVRSGFAQLLALEPQLNVVFQGSDIRSTVTFLEEHTVDVLITDLSLQDEHGFELLDNLATWQNKPAIIVLSMHDTVAHIQSALDKGANGYVSKSAAPEELIKAVLQVNNGGSFLSDKVISALHFSATDPQLIAINSLTERERQVFKQLALGKEVKQVAYDIDIAVKTAHTHRTNIFNKLGVSSNFEIAKIAFKYGVIDGFN</sequence>
<dbReference type="SUPFAM" id="SSF52172">
    <property type="entry name" value="CheY-like"/>
    <property type="match status" value="1"/>
</dbReference>
<name>A0A2S0VPB8_9ALTE</name>
<dbReference type="AlphaFoldDB" id="A0A2S0VPB8"/>
<dbReference type="PANTHER" id="PTHR43214">
    <property type="entry name" value="TWO-COMPONENT RESPONSE REGULATOR"/>
    <property type="match status" value="1"/>
</dbReference>
<dbReference type="GO" id="GO:0003677">
    <property type="term" value="F:DNA binding"/>
    <property type="evidence" value="ECO:0007669"/>
    <property type="project" value="UniProtKB-KW"/>
</dbReference>
<dbReference type="Proteomes" id="UP000244441">
    <property type="component" value="Chromosome"/>
</dbReference>
<gene>
    <name evidence="6" type="ORF">C2869_06080</name>
</gene>
<dbReference type="Pfam" id="PF00072">
    <property type="entry name" value="Response_reg"/>
    <property type="match status" value="1"/>
</dbReference>
<keyword evidence="2" id="KW-0238">DNA-binding</keyword>
<evidence type="ECO:0008006" key="8">
    <source>
        <dbReference type="Google" id="ProtNLM"/>
    </source>
</evidence>
<dbReference type="InterPro" id="IPR001789">
    <property type="entry name" value="Sig_transdc_resp-reg_receiver"/>
</dbReference>
<dbReference type="Pfam" id="PF00196">
    <property type="entry name" value="GerE"/>
    <property type="match status" value="1"/>
</dbReference>
<feature type="domain" description="HTH luxR-type" evidence="4">
    <location>
        <begin position="143"/>
        <end position="208"/>
    </location>
</feature>
<keyword evidence="7" id="KW-1185">Reference proteome</keyword>
<dbReference type="CDD" id="cd17535">
    <property type="entry name" value="REC_NarL-like"/>
    <property type="match status" value="1"/>
</dbReference>
<feature type="modified residue" description="4-aspartylphosphate" evidence="3">
    <location>
        <position position="56"/>
    </location>
</feature>
<dbReference type="InterPro" id="IPR011006">
    <property type="entry name" value="CheY-like_superfamily"/>
</dbReference>
<dbReference type="EMBL" id="CP026604">
    <property type="protein sequence ID" value="AWB66033.1"/>
    <property type="molecule type" value="Genomic_DNA"/>
</dbReference>
<dbReference type="PRINTS" id="PR00038">
    <property type="entry name" value="HTHLUXR"/>
</dbReference>
<evidence type="ECO:0000256" key="1">
    <source>
        <dbReference type="ARBA" id="ARBA00022553"/>
    </source>
</evidence>
<organism evidence="6 7">
    <name type="scientific">Saccharobesus litoralis</name>
    <dbReference type="NCBI Taxonomy" id="2172099"/>
    <lineage>
        <taxon>Bacteria</taxon>
        <taxon>Pseudomonadati</taxon>
        <taxon>Pseudomonadota</taxon>
        <taxon>Gammaproteobacteria</taxon>
        <taxon>Alteromonadales</taxon>
        <taxon>Alteromonadaceae</taxon>
        <taxon>Saccharobesus</taxon>
    </lineage>
</organism>
<evidence type="ECO:0000259" key="5">
    <source>
        <dbReference type="PROSITE" id="PS50110"/>
    </source>
</evidence>
<dbReference type="SUPFAM" id="SSF46894">
    <property type="entry name" value="C-terminal effector domain of the bipartite response regulators"/>
    <property type="match status" value="1"/>
</dbReference>
<dbReference type="PANTHER" id="PTHR43214:SF43">
    <property type="entry name" value="TWO-COMPONENT RESPONSE REGULATOR"/>
    <property type="match status" value="1"/>
</dbReference>
<dbReference type="OrthoDB" id="9796655at2"/>
<dbReference type="SMART" id="SM00448">
    <property type="entry name" value="REC"/>
    <property type="match status" value="1"/>
</dbReference>
<dbReference type="PROSITE" id="PS50110">
    <property type="entry name" value="RESPONSE_REGULATORY"/>
    <property type="match status" value="1"/>
</dbReference>
<dbReference type="InterPro" id="IPR000792">
    <property type="entry name" value="Tscrpt_reg_LuxR_C"/>
</dbReference>
<dbReference type="InterPro" id="IPR058245">
    <property type="entry name" value="NreC/VraR/RcsB-like_REC"/>
</dbReference>
<keyword evidence="1 3" id="KW-0597">Phosphoprotein</keyword>
<accession>A0A2S0VPB8</accession>
<evidence type="ECO:0000256" key="3">
    <source>
        <dbReference type="PROSITE-ProRule" id="PRU00169"/>
    </source>
</evidence>
<dbReference type="InterPro" id="IPR016032">
    <property type="entry name" value="Sig_transdc_resp-reg_C-effctor"/>
</dbReference>
<dbReference type="RefSeq" id="WP_108602105.1">
    <property type="nucleotide sequence ID" value="NZ_CP026604.1"/>
</dbReference>
<dbReference type="GO" id="GO:0006355">
    <property type="term" value="P:regulation of DNA-templated transcription"/>
    <property type="evidence" value="ECO:0007669"/>
    <property type="project" value="InterPro"/>
</dbReference>
<evidence type="ECO:0000313" key="6">
    <source>
        <dbReference type="EMBL" id="AWB66033.1"/>
    </source>
</evidence>
<proteinExistence type="predicted"/>
<evidence type="ECO:0000259" key="4">
    <source>
        <dbReference type="PROSITE" id="PS50043"/>
    </source>
</evidence>